<dbReference type="InterPro" id="IPR024757">
    <property type="entry name" value="FtsZ_C"/>
</dbReference>
<dbReference type="SMART" id="SM00865">
    <property type="entry name" value="Tubulin_C"/>
    <property type="match status" value="1"/>
</dbReference>
<feature type="binding site" evidence="8">
    <location>
        <begin position="142"/>
        <end position="144"/>
    </location>
    <ligand>
        <name>GTP</name>
        <dbReference type="ChEBI" id="CHEBI:37565"/>
    </ligand>
</feature>
<evidence type="ECO:0000259" key="11">
    <source>
        <dbReference type="SMART" id="SM00864"/>
    </source>
</evidence>
<evidence type="ECO:0000256" key="1">
    <source>
        <dbReference type="ARBA" id="ARBA00009690"/>
    </source>
</evidence>
<dbReference type="GO" id="GO:0032153">
    <property type="term" value="C:cell division site"/>
    <property type="evidence" value="ECO:0007669"/>
    <property type="project" value="UniProtKB-UniRule"/>
</dbReference>
<organism evidence="13">
    <name type="scientific">uncultured archaeon MedDCM-OCT-S04-C163</name>
    <dbReference type="NCBI Taxonomy" id="743086"/>
    <lineage>
        <taxon>Archaea</taxon>
        <taxon>environmental samples</taxon>
    </lineage>
</organism>
<evidence type="ECO:0000256" key="4">
    <source>
        <dbReference type="ARBA" id="ARBA00022741"/>
    </source>
</evidence>
<comment type="function">
    <text evidence="8">Essential cell division protein that forms a contractile ring structure (Z ring) at the future cell division site. The regulation of the ring assembly controls the timing and the location of cell division. One of the functions of the FtsZ ring is to recruit other cell division proteins to the septum to produce a new cell wall between the dividing cells. Binds GTP and shows GTPase activity.</text>
</comment>
<sequence>MGNSGTSNSNDGALADMISGLREESINKGATALLDEDVGSFGVPNPRILIVGCGGSGNNTLNRITHLGVEGAVTVAINTDKQHLDHTRALQKLLVGRHITRGLGAGGDPSTGRRCAEAGREMIKRIVTGADLVFIASGLGGGSGTGICPIVAEEAKAAGALVVGIVTTPFHVERRQRMARALEGLESLRRVADAVLVLDNNRLLHYVPNLPLDEAFSIMDQLVAEIVKGIVETITLPSLINLDFADVRAIMANGGVTMMLYGESDRGPEEVVHEALNHPLLDVDISGATGVLIHVTGGQYMTLEAASQVVDLLTARVSEDANVIWGARQDAGFGDTIKVMAIITGVGGTDLRTGRLTPDILGDALRITRGKNDNTGNMGFQRFD</sequence>
<keyword evidence="3 8" id="KW-0132">Cell division</keyword>
<dbReference type="InterPro" id="IPR036525">
    <property type="entry name" value="Tubulin/FtsZ_GTPase_sf"/>
</dbReference>
<feature type="domain" description="Tubulin/FtsZ GTPase" evidence="11">
    <location>
        <begin position="47"/>
        <end position="238"/>
    </location>
</feature>
<gene>
    <name evidence="8" type="primary">ftsZ</name>
</gene>
<dbReference type="PROSITE" id="PS01134">
    <property type="entry name" value="FTSZ_1"/>
    <property type="match status" value="1"/>
</dbReference>
<evidence type="ECO:0000256" key="9">
    <source>
        <dbReference type="NCBIfam" id="TIGR00065"/>
    </source>
</evidence>
<feature type="binding site" evidence="8">
    <location>
        <position position="177"/>
    </location>
    <ligand>
        <name>GTP</name>
        <dbReference type="ChEBI" id="CHEBI:37565"/>
    </ligand>
</feature>
<dbReference type="CDD" id="cd02201">
    <property type="entry name" value="FtsZ_type1"/>
    <property type="match status" value="1"/>
</dbReference>
<dbReference type="InterPro" id="IPR045061">
    <property type="entry name" value="FtsZ/CetZ"/>
</dbReference>
<reference evidence="13" key="1">
    <citation type="journal article" date="2010" name="ISME J.">
        <title>Metagenome of the Mediterranean deep chlorophyll maximum studied by direct and fosmid library 454 pyrosequencing.</title>
        <authorList>
            <person name="Ghai R."/>
            <person name="Martin-Cuadrado A.B."/>
            <person name="Molto A.G."/>
            <person name="Heredia I.G."/>
            <person name="Cabrera R."/>
            <person name="Martin J."/>
            <person name="Verdu M."/>
            <person name="Deschamps P."/>
            <person name="Moreira D."/>
            <person name="Lopez-Garcia P."/>
            <person name="Mira A."/>
            <person name="Rodriguez-Valera F."/>
        </authorList>
    </citation>
    <scope>NUCLEOTIDE SEQUENCE</scope>
</reference>
<dbReference type="InterPro" id="IPR003008">
    <property type="entry name" value="Tubulin_FtsZ_GTPase"/>
</dbReference>
<dbReference type="InterPro" id="IPR000158">
    <property type="entry name" value="Cell_div_FtsZ"/>
</dbReference>
<dbReference type="GO" id="GO:0003924">
    <property type="term" value="F:GTPase activity"/>
    <property type="evidence" value="ECO:0007669"/>
    <property type="project" value="UniProtKB-UniRule"/>
</dbReference>
<dbReference type="PRINTS" id="PR00423">
    <property type="entry name" value="CELLDVISFTSZ"/>
</dbReference>
<dbReference type="Gene3D" id="3.40.50.1440">
    <property type="entry name" value="Tubulin/FtsZ, GTPase domain"/>
    <property type="match status" value="1"/>
</dbReference>
<dbReference type="GO" id="GO:0005525">
    <property type="term" value="F:GTP binding"/>
    <property type="evidence" value="ECO:0007669"/>
    <property type="project" value="UniProtKB-UniRule"/>
</dbReference>
<dbReference type="Pfam" id="PF12327">
    <property type="entry name" value="FtsZ_C"/>
    <property type="match status" value="1"/>
</dbReference>
<evidence type="ECO:0000256" key="6">
    <source>
        <dbReference type="ARBA" id="ARBA00023210"/>
    </source>
</evidence>
<evidence type="ECO:0000256" key="5">
    <source>
        <dbReference type="ARBA" id="ARBA00023134"/>
    </source>
</evidence>
<evidence type="ECO:0000256" key="10">
    <source>
        <dbReference type="RuleBase" id="RU003360"/>
    </source>
</evidence>
<evidence type="ECO:0000256" key="8">
    <source>
        <dbReference type="HAMAP-Rule" id="MF_00909"/>
    </source>
</evidence>
<dbReference type="PANTHER" id="PTHR30314:SF9">
    <property type="entry name" value="CELL DIVISION PROTEIN FTSZ 2"/>
    <property type="match status" value="1"/>
</dbReference>
<proteinExistence type="inferred from homology"/>
<dbReference type="EMBL" id="GU942960">
    <property type="protein sequence ID" value="ADD93004.1"/>
    <property type="molecule type" value="Genomic_DNA"/>
</dbReference>
<evidence type="ECO:0000256" key="3">
    <source>
        <dbReference type="ARBA" id="ARBA00022618"/>
    </source>
</evidence>
<evidence type="ECO:0000256" key="7">
    <source>
        <dbReference type="ARBA" id="ARBA00023306"/>
    </source>
</evidence>
<dbReference type="SMART" id="SM00864">
    <property type="entry name" value="Tubulin"/>
    <property type="match status" value="1"/>
</dbReference>
<dbReference type="SUPFAM" id="SSF55307">
    <property type="entry name" value="Tubulin C-terminal domain-like"/>
    <property type="match status" value="1"/>
</dbReference>
<dbReference type="InterPro" id="IPR008280">
    <property type="entry name" value="Tub_FtsZ_C"/>
</dbReference>
<accession>D6PBA3</accession>
<keyword evidence="7 8" id="KW-0131">Cell cycle</keyword>
<dbReference type="HAMAP" id="MF_00909">
    <property type="entry name" value="FtsZ"/>
    <property type="match status" value="1"/>
</dbReference>
<dbReference type="NCBIfam" id="TIGR00065">
    <property type="entry name" value="ftsZ"/>
    <property type="match status" value="1"/>
</dbReference>
<keyword evidence="2 8" id="KW-0963">Cytoplasm</keyword>
<comment type="caution">
    <text evidence="8">Lacks conserved residue(s) required for the propagation of feature annotation.</text>
</comment>
<evidence type="ECO:0000313" key="13">
    <source>
        <dbReference type="EMBL" id="ADD93004.1"/>
    </source>
</evidence>
<keyword evidence="5 8" id="KW-0342">GTP-binding</keyword>
<dbReference type="PANTHER" id="PTHR30314">
    <property type="entry name" value="CELL DIVISION PROTEIN FTSZ-RELATED"/>
    <property type="match status" value="1"/>
</dbReference>
<protein>
    <recommendedName>
        <fullName evidence="8 9">Cell division protein FtsZ</fullName>
    </recommendedName>
</protein>
<dbReference type="GO" id="GO:0043093">
    <property type="term" value="P:FtsZ-dependent cytokinesis"/>
    <property type="evidence" value="ECO:0007669"/>
    <property type="project" value="UniProtKB-UniRule"/>
</dbReference>
<dbReference type="InterPro" id="IPR018316">
    <property type="entry name" value="Tubulin/FtsZ_2-layer-sand-dom"/>
</dbReference>
<feature type="binding site" evidence="8">
    <location>
        <position position="220"/>
    </location>
    <ligand>
        <name>GTP</name>
        <dbReference type="ChEBI" id="CHEBI:37565"/>
    </ligand>
</feature>
<dbReference type="GO" id="GO:0005737">
    <property type="term" value="C:cytoplasm"/>
    <property type="evidence" value="ECO:0007669"/>
    <property type="project" value="UniProtKB-SubCell"/>
</dbReference>
<dbReference type="AlphaFoldDB" id="D6PBA3"/>
<evidence type="ECO:0000256" key="2">
    <source>
        <dbReference type="ARBA" id="ARBA00022490"/>
    </source>
</evidence>
<dbReference type="GO" id="GO:0051258">
    <property type="term" value="P:protein polymerization"/>
    <property type="evidence" value="ECO:0007669"/>
    <property type="project" value="UniProtKB-UniRule"/>
</dbReference>
<comment type="subcellular location">
    <subcellularLocation>
        <location evidence="8">Cytoplasm</location>
    </subcellularLocation>
    <text evidence="8">Assembles at midcell at the inner surface of the cytoplasmic membrane.</text>
</comment>
<keyword evidence="6 8" id="KW-0717">Septation</keyword>
<feature type="binding site" evidence="8">
    <location>
        <position position="173"/>
    </location>
    <ligand>
        <name>GTP</name>
        <dbReference type="ChEBI" id="CHEBI:37565"/>
    </ligand>
</feature>
<feature type="domain" description="Tubulin/FtsZ 2-layer sandwich" evidence="12">
    <location>
        <begin position="240"/>
        <end position="355"/>
    </location>
</feature>
<evidence type="ECO:0000259" key="12">
    <source>
        <dbReference type="SMART" id="SM00865"/>
    </source>
</evidence>
<dbReference type="Pfam" id="PF00091">
    <property type="entry name" value="Tubulin"/>
    <property type="match status" value="1"/>
</dbReference>
<comment type="similarity">
    <text evidence="1 8 10">Belongs to the FtsZ family.</text>
</comment>
<keyword evidence="4 8" id="KW-0547">Nucleotide-binding</keyword>
<comment type="subunit">
    <text evidence="8">Homodimer. Polymerizes to form a dynamic ring structure in a strictly GTP-dependent manner. Interacts directly with several other division proteins.</text>
</comment>
<name>D6PBA3_9ARCH</name>
<dbReference type="InterPro" id="IPR020805">
    <property type="entry name" value="Cell_div_FtsZ_CS"/>
</dbReference>
<dbReference type="SUPFAM" id="SSF52490">
    <property type="entry name" value="Tubulin nucleotide-binding domain-like"/>
    <property type="match status" value="1"/>
</dbReference>